<comment type="similarity">
    <text evidence="1 5">Belongs to the FliD family.</text>
</comment>
<keyword evidence="4 5" id="KW-0975">Bacterial flagellum</keyword>
<dbReference type="OrthoDB" id="5980200at2"/>
<dbReference type="GO" id="GO:0071973">
    <property type="term" value="P:bacterial-type flagellum-dependent cell motility"/>
    <property type="evidence" value="ECO:0007669"/>
    <property type="project" value="TreeGrafter"/>
</dbReference>
<keyword evidence="5" id="KW-0964">Secreted</keyword>
<evidence type="ECO:0000256" key="2">
    <source>
        <dbReference type="ARBA" id="ARBA00011255"/>
    </source>
</evidence>
<reference evidence="8 9" key="1">
    <citation type="submission" date="2018-03" db="EMBL/GenBank/DDBJ databases">
        <title>Whole genome sequencing of Histamine producing bacteria.</title>
        <authorList>
            <person name="Butler K."/>
        </authorList>
    </citation>
    <scope>NUCLEOTIDE SEQUENCE [LARGE SCALE GENOMIC DNA]</scope>
    <source>
        <strain evidence="8 9">DSM 19138</strain>
    </source>
</reference>
<feature type="domain" description="Flagellar hook-associated protein 2 C-terminal" evidence="7">
    <location>
        <begin position="234"/>
        <end position="468"/>
    </location>
</feature>
<dbReference type="PANTHER" id="PTHR30288">
    <property type="entry name" value="FLAGELLAR CAP/ASSEMBLY PROTEIN FLID"/>
    <property type="match status" value="1"/>
</dbReference>
<dbReference type="GO" id="GO:0005576">
    <property type="term" value="C:extracellular region"/>
    <property type="evidence" value="ECO:0007669"/>
    <property type="project" value="UniProtKB-SubCell"/>
</dbReference>
<keyword evidence="8" id="KW-0282">Flagellum</keyword>
<keyword evidence="8" id="KW-0966">Cell projection</keyword>
<evidence type="ECO:0000259" key="6">
    <source>
        <dbReference type="Pfam" id="PF02465"/>
    </source>
</evidence>
<dbReference type="RefSeq" id="WP_107299310.1">
    <property type="nucleotide sequence ID" value="NZ_PYMB01000008.1"/>
</dbReference>
<dbReference type="EMBL" id="PYMB01000008">
    <property type="protein sequence ID" value="PSW11143.1"/>
    <property type="molecule type" value="Genomic_DNA"/>
</dbReference>
<dbReference type="InterPro" id="IPR010809">
    <property type="entry name" value="FliD_C"/>
</dbReference>
<accession>A0A2T3NBB0</accession>
<comment type="caution">
    <text evidence="8">The sequence shown here is derived from an EMBL/GenBank/DDBJ whole genome shotgun (WGS) entry which is preliminary data.</text>
</comment>
<comment type="subcellular location">
    <subcellularLocation>
        <location evidence="5">Secreted</location>
    </subcellularLocation>
    <subcellularLocation>
        <location evidence="5">Bacterial flagellum</location>
    </subcellularLocation>
</comment>
<evidence type="ECO:0000256" key="3">
    <source>
        <dbReference type="ARBA" id="ARBA00023054"/>
    </source>
</evidence>
<evidence type="ECO:0000313" key="8">
    <source>
        <dbReference type="EMBL" id="PSW11143.1"/>
    </source>
</evidence>
<feature type="coiled-coil region" evidence="5">
    <location>
        <begin position="424"/>
        <end position="451"/>
    </location>
</feature>
<evidence type="ECO:0000256" key="4">
    <source>
        <dbReference type="ARBA" id="ARBA00023143"/>
    </source>
</evidence>
<evidence type="ECO:0000259" key="7">
    <source>
        <dbReference type="Pfam" id="PF07195"/>
    </source>
</evidence>
<dbReference type="InterPro" id="IPR040026">
    <property type="entry name" value="FliD"/>
</dbReference>
<protein>
    <recommendedName>
        <fullName evidence="5">Flagellar hook-associated protein 2</fullName>
        <shortName evidence="5">HAP2</shortName>
    </recommendedName>
    <alternativeName>
        <fullName evidence="5">Flagellar cap protein</fullName>
    </alternativeName>
</protein>
<dbReference type="PANTHER" id="PTHR30288:SF0">
    <property type="entry name" value="FLAGELLAR HOOK-ASSOCIATED PROTEIN 2"/>
    <property type="match status" value="1"/>
</dbReference>
<dbReference type="AlphaFoldDB" id="A0A2T3NBB0"/>
<feature type="domain" description="Flagellar hook-associated protein 2 N-terminal" evidence="6">
    <location>
        <begin position="11"/>
        <end position="108"/>
    </location>
</feature>
<dbReference type="Pfam" id="PF07196">
    <property type="entry name" value="Flagellin_IN"/>
    <property type="match status" value="1"/>
</dbReference>
<dbReference type="InterPro" id="IPR003481">
    <property type="entry name" value="FliD_N"/>
</dbReference>
<keyword evidence="3 5" id="KW-0175">Coiled coil</keyword>
<proteinExistence type="inferred from homology"/>
<keyword evidence="8" id="KW-0969">Cilium</keyword>
<dbReference type="GO" id="GO:0009424">
    <property type="term" value="C:bacterial-type flagellum hook"/>
    <property type="evidence" value="ECO:0007669"/>
    <property type="project" value="UniProtKB-UniRule"/>
</dbReference>
<evidence type="ECO:0000313" key="9">
    <source>
        <dbReference type="Proteomes" id="UP000241346"/>
    </source>
</evidence>
<dbReference type="GO" id="GO:0007155">
    <property type="term" value="P:cell adhesion"/>
    <property type="evidence" value="ECO:0007669"/>
    <property type="project" value="InterPro"/>
</dbReference>
<dbReference type="Proteomes" id="UP000241346">
    <property type="component" value="Unassembled WGS sequence"/>
</dbReference>
<name>A0A2T3NBB0_9GAMM</name>
<comment type="function">
    <text evidence="5">Required for morphogenesis and for the elongation of the flagellar filament by facilitating polymerization of the flagellin monomers at the tip of growing filament. Forms a capping structure, which prevents flagellin subunits (transported through the central channel of the flagellum) from leaking out without polymerization at the distal end.</text>
</comment>
<dbReference type="GO" id="GO:0009421">
    <property type="term" value="C:bacterial-type flagellum filament cap"/>
    <property type="evidence" value="ECO:0007669"/>
    <property type="project" value="InterPro"/>
</dbReference>
<dbReference type="InterPro" id="IPR010810">
    <property type="entry name" value="Flagellin_hook_IN_motif"/>
</dbReference>
<comment type="subunit">
    <text evidence="2 5">Homopentamer.</text>
</comment>
<evidence type="ECO:0000256" key="1">
    <source>
        <dbReference type="ARBA" id="ARBA00009764"/>
    </source>
</evidence>
<dbReference type="Pfam" id="PF02465">
    <property type="entry name" value="FliD_N"/>
    <property type="match status" value="1"/>
</dbReference>
<evidence type="ECO:0000256" key="5">
    <source>
        <dbReference type="RuleBase" id="RU362066"/>
    </source>
</evidence>
<sequence length="479" mass="51737">MAGLSVGGLGSGLDVAGMTQQLVAAERTPKQLRITDEKSKVDANLSAYGLVKSSASTLQDLLEDFVDDEAFSSKSASSSESGYVSVTAESNAQNGRFSIEVLQMAQNHKVVSSNSFDADPDASLGSGELVIGLGKESMTVNIDANSSNLNDVLEAINSHADNPGITATVINDNEGSKIVFTGSATGEEQKISIDASGATGDLTKLEYQYDPSLPDRDDPTYPDPPPDMVQMQAAQDAEIRIDNFSTITSDTNKFEDAIAGVTLDVSKLTGTYNTGEDTDEISVKSVNIEISNDTDQAKSSLSKFVEAFNSLHEMVESQSKYDVDEQKGGPLVGDSVSRSLLGQMRNLMNEPVILNDQVILLSEFGVTTTREGKVEIDDDLLDTALEENFTAFGLFFDGDDGFLKKADDLLEGFVGSEGTITSREDSLKDQQKRLEDDLALLDERMEAFEERTYRQLSAMDAAIYKMNNELSTMMSMLVF</sequence>
<dbReference type="Pfam" id="PF07195">
    <property type="entry name" value="FliD_C"/>
    <property type="match status" value="1"/>
</dbReference>
<organism evidence="8 9">
    <name type="scientific">Photobacterium rosenbergii</name>
    <dbReference type="NCBI Taxonomy" id="294936"/>
    <lineage>
        <taxon>Bacteria</taxon>
        <taxon>Pseudomonadati</taxon>
        <taxon>Pseudomonadota</taxon>
        <taxon>Gammaproteobacteria</taxon>
        <taxon>Vibrionales</taxon>
        <taxon>Vibrionaceae</taxon>
        <taxon>Photobacterium</taxon>
    </lineage>
</organism>
<gene>
    <name evidence="8" type="ORF">C9J01_16925</name>
</gene>